<gene>
    <name evidence="1" type="ORF">CRG98_010631</name>
</gene>
<reference evidence="1 2" key="1">
    <citation type="submission" date="2017-11" db="EMBL/GenBank/DDBJ databases">
        <title>De-novo sequencing of pomegranate (Punica granatum L.) genome.</title>
        <authorList>
            <person name="Akparov Z."/>
            <person name="Amiraslanov A."/>
            <person name="Hajiyeva S."/>
            <person name="Abbasov M."/>
            <person name="Kaur K."/>
            <person name="Hamwieh A."/>
            <person name="Solovyev V."/>
            <person name="Salamov A."/>
            <person name="Braich B."/>
            <person name="Kosarev P."/>
            <person name="Mahmoud A."/>
            <person name="Hajiyev E."/>
            <person name="Babayeva S."/>
            <person name="Izzatullayeva V."/>
            <person name="Mammadov A."/>
            <person name="Mammadov A."/>
            <person name="Sharifova S."/>
            <person name="Ojaghi J."/>
            <person name="Eynullazada K."/>
            <person name="Bayramov B."/>
            <person name="Abdulazimova A."/>
            <person name="Shahmuradov I."/>
        </authorList>
    </citation>
    <scope>NUCLEOTIDE SEQUENCE [LARGE SCALE GENOMIC DNA]</scope>
    <source>
        <strain evidence="2">cv. AG2017</strain>
        <tissue evidence="1">Leaf</tissue>
    </source>
</reference>
<organism evidence="1 2">
    <name type="scientific">Punica granatum</name>
    <name type="common">Pomegranate</name>
    <dbReference type="NCBI Taxonomy" id="22663"/>
    <lineage>
        <taxon>Eukaryota</taxon>
        <taxon>Viridiplantae</taxon>
        <taxon>Streptophyta</taxon>
        <taxon>Embryophyta</taxon>
        <taxon>Tracheophyta</taxon>
        <taxon>Spermatophyta</taxon>
        <taxon>Magnoliopsida</taxon>
        <taxon>eudicotyledons</taxon>
        <taxon>Gunneridae</taxon>
        <taxon>Pentapetalae</taxon>
        <taxon>rosids</taxon>
        <taxon>malvids</taxon>
        <taxon>Myrtales</taxon>
        <taxon>Lythraceae</taxon>
        <taxon>Punica</taxon>
    </lineage>
</organism>
<accession>A0A2I0KKD2</accession>
<sequence length="168" mass="18931">MPPPCPCTRPQHTLYMSLGELARRLPGQFDPLIPCIEIANKPCIYCFRSSAQHLLLSGFDLASGLGLAFTAFKLIVPDQSESLRGIGIVPVTSHKLCRTYSTLLSSWDSAPRAFPRTAAHAYPQSRKGHIGHRRRAMRKFTFPRELVLDPFLILQRGRCPVMRYPLRS</sequence>
<name>A0A2I0KKD2_PUNGR</name>
<dbReference type="EMBL" id="PGOL01000531">
    <property type="protein sequence ID" value="PKI68951.1"/>
    <property type="molecule type" value="Genomic_DNA"/>
</dbReference>
<evidence type="ECO:0000313" key="1">
    <source>
        <dbReference type="EMBL" id="PKI68951.1"/>
    </source>
</evidence>
<comment type="caution">
    <text evidence="1">The sequence shown here is derived from an EMBL/GenBank/DDBJ whole genome shotgun (WGS) entry which is preliminary data.</text>
</comment>
<proteinExistence type="predicted"/>
<protein>
    <submittedName>
        <fullName evidence="1">Uncharacterized protein</fullName>
    </submittedName>
</protein>
<dbReference type="AlphaFoldDB" id="A0A2I0KKD2"/>
<dbReference type="Proteomes" id="UP000233551">
    <property type="component" value="Unassembled WGS sequence"/>
</dbReference>
<keyword evidence="2" id="KW-1185">Reference proteome</keyword>
<evidence type="ECO:0000313" key="2">
    <source>
        <dbReference type="Proteomes" id="UP000233551"/>
    </source>
</evidence>